<evidence type="ECO:0000256" key="1">
    <source>
        <dbReference type="SAM" id="MobiDB-lite"/>
    </source>
</evidence>
<dbReference type="RefSeq" id="WP_018584995.1">
    <property type="nucleotide sequence ID" value="NZ_BOQM01000001.1"/>
</dbReference>
<dbReference type="EMBL" id="VFOL01000001">
    <property type="protein sequence ID" value="TQL39728.1"/>
    <property type="molecule type" value="Genomic_DNA"/>
</dbReference>
<comment type="caution">
    <text evidence="3">The sequence shown here is derived from an EMBL/GenBank/DDBJ whole genome shotgun (WGS) entry which is preliminary data.</text>
</comment>
<keyword evidence="5" id="KW-1185">Reference proteome</keyword>
<feature type="compositionally biased region" description="Acidic residues" evidence="1">
    <location>
        <begin position="394"/>
        <end position="408"/>
    </location>
</feature>
<reference evidence="2 5" key="2">
    <citation type="submission" date="2021-03" db="EMBL/GenBank/DDBJ databases">
        <title>Whole genome shotgun sequence of Salinispora arenicola NBRC 105043.</title>
        <authorList>
            <person name="Komaki H."/>
            <person name="Tamura T."/>
        </authorList>
    </citation>
    <scope>NUCLEOTIDE SEQUENCE [LARGE SCALE GENOMIC DNA]</scope>
    <source>
        <strain evidence="2 5">NBRC 105043</strain>
    </source>
</reference>
<evidence type="ECO:0000313" key="5">
    <source>
        <dbReference type="Proteomes" id="UP000677457"/>
    </source>
</evidence>
<dbReference type="InterPro" id="IPR019660">
    <property type="entry name" value="Put_sensory_transdc_reg_YbjN"/>
</dbReference>
<feature type="region of interest" description="Disordered" evidence="1">
    <location>
        <begin position="1"/>
        <end position="31"/>
    </location>
</feature>
<dbReference type="AlphaFoldDB" id="A0A542XV54"/>
<proteinExistence type="predicted"/>
<organism evidence="3 4">
    <name type="scientific">Salinispora arenicola</name>
    <dbReference type="NCBI Taxonomy" id="168697"/>
    <lineage>
        <taxon>Bacteria</taxon>
        <taxon>Bacillati</taxon>
        <taxon>Actinomycetota</taxon>
        <taxon>Actinomycetes</taxon>
        <taxon>Micromonosporales</taxon>
        <taxon>Micromonosporaceae</taxon>
        <taxon>Salinispora</taxon>
    </lineage>
</organism>
<evidence type="ECO:0000313" key="2">
    <source>
        <dbReference type="EMBL" id="GIM81183.1"/>
    </source>
</evidence>
<sequence>MTGLPGGRGPDEFGWPGWPPRRQRAGLDGRPLAEELAEARDSPDGEARSAELERIAARADATGDDRSALDARLALIETYLLDGERWRLVEPVRRCLAAVDRRPDLLPSGGHETLSRYRRYAVEALLGSPRGGLDQARALLDDFGAADSATAAELHCRIADHLGDEPTARSWYDRWAAAPAAPTAGCVGCAAVRRAELLAGWEDWSAALDVLADVDPDGCTGAPERGLAAGMLPWLRVGAAEQAAAAHVRAYQRHQHERAGFAYLAAHLRFCALSGNPVRGLAILAAQLPRLDGAHDELAAMEFAAAGALVCGLAVAADLGEQRIHRPVYGQRPAADLDVTTLGATLTDLATGIAGSFDARNGTGHQSGRVASWLDERGTAERALADPVPLPFEGPDDDRPDSDPDDPPEDRPVPLSLAAITTALDRRGDQYVLDATDTVVGRWGEALIQMRRAGERGEVLHVRAVASRRLPADRRAEAYAFCNAWNQDRLLPTAYVHDSGAELVLAGDVSTDLSHGVAPTQLDVLLAAAVRTGSAYADAVAELP</sequence>
<dbReference type="Proteomes" id="UP000315983">
    <property type="component" value="Unassembled WGS sequence"/>
</dbReference>
<dbReference type="GeneID" id="93774111"/>
<feature type="region of interest" description="Disordered" evidence="1">
    <location>
        <begin position="384"/>
        <end position="413"/>
    </location>
</feature>
<dbReference type="Proteomes" id="UP000677457">
    <property type="component" value="Unassembled WGS sequence"/>
</dbReference>
<reference evidence="3 4" key="1">
    <citation type="submission" date="2019-06" db="EMBL/GenBank/DDBJ databases">
        <title>Sequencing the genomes of 1000 actinobacteria strains.</title>
        <authorList>
            <person name="Klenk H.-P."/>
        </authorList>
    </citation>
    <scope>NUCLEOTIDE SEQUENCE [LARGE SCALE GENOMIC DNA]</scope>
    <source>
        <strain evidence="3 4">DSM 44819</strain>
    </source>
</reference>
<dbReference type="Pfam" id="PF10722">
    <property type="entry name" value="YbjN"/>
    <property type="match status" value="1"/>
</dbReference>
<name>A0A542XV54_SALAC</name>
<evidence type="ECO:0000313" key="4">
    <source>
        <dbReference type="Proteomes" id="UP000315983"/>
    </source>
</evidence>
<evidence type="ECO:0000313" key="3">
    <source>
        <dbReference type="EMBL" id="TQL39728.1"/>
    </source>
</evidence>
<dbReference type="EMBL" id="BOQM01000001">
    <property type="protein sequence ID" value="GIM81183.1"/>
    <property type="molecule type" value="Genomic_DNA"/>
</dbReference>
<accession>A0A542XV54</accession>
<gene>
    <name evidence="3" type="ORF">FB564_5000</name>
    <name evidence="2" type="ORF">Sar04_00910</name>
</gene>
<protein>
    <submittedName>
        <fullName evidence="3">Putative sensory transduction regulator</fullName>
    </submittedName>
</protein>